<dbReference type="EMBL" id="JBHGVX010000005">
    <property type="protein sequence ID" value="KAL1796120.1"/>
    <property type="molecule type" value="Genomic_DNA"/>
</dbReference>
<reference evidence="3 4" key="1">
    <citation type="submission" date="2024-09" db="EMBL/GenBank/DDBJ databases">
        <title>T2T genomes of carrot and Alternaria dauci and their utility for understanding host-pathogen interaction during carrot leaf blight disease.</title>
        <authorList>
            <person name="Liu W."/>
            <person name="Xu S."/>
            <person name="Ou C."/>
            <person name="Liu X."/>
            <person name="Zhuang F."/>
            <person name="Deng X.W."/>
        </authorList>
    </citation>
    <scope>NUCLEOTIDE SEQUENCE [LARGE SCALE GENOMIC DNA]</scope>
    <source>
        <strain evidence="3 4">A2016</strain>
    </source>
</reference>
<feature type="region of interest" description="Disordered" evidence="1">
    <location>
        <begin position="337"/>
        <end position="368"/>
    </location>
</feature>
<protein>
    <recommendedName>
        <fullName evidence="2">Sld7 C-terminal domain-containing protein</fullName>
    </recommendedName>
</protein>
<dbReference type="RefSeq" id="XP_069306704.1">
    <property type="nucleotide sequence ID" value="XM_069452546.1"/>
</dbReference>
<evidence type="ECO:0000259" key="2">
    <source>
        <dbReference type="Pfam" id="PF18596"/>
    </source>
</evidence>
<sequence length="501" mass="54610">MTDIWSGDILLPDNDTVRDISLASQNLASSLALPATPLHFLATVDTSKIPLYLAAGPSLDVWTTEEATQAWFEAILLSNPPPAEAPSHDAKQWWQLARSQSPIGVLVQVERPEGEDAHQPRVTEILFYGTIAALVTSGLPTPPSSSSYVDNAHGEILPELQVHALPLSSDLLHTTIDIPSDTEPQFLPPLRDSHVHPKSPKRNRDLFEEATIQYKKARGRGGRAVSAAAARVSESQNVYTHRKSSLSIDTKASPYPDSRPPSASDHLSRPTSRRISRSPSISSDTRPLSRKGLPESHARRSNLSQVATVPIQPEEPTTESRNKDALVKVVMAAMRMHGLQQRKQNRSRRASAAGAEESQQLSEAAAAEEAARDDEYKLIYHQTYKGAALALRKHMSTLPLHATPDKMRDIVEKLLTLFLSDPLAEPEPVPIPIESVATPGDKSRIGLFGSAHGHASPFDLPSTQRRPGMMRAVTDSHVYTGSPVSKKRVMTSIGDTLGVPE</sequence>
<feature type="region of interest" description="Disordered" evidence="1">
    <location>
        <begin position="180"/>
        <end position="324"/>
    </location>
</feature>
<dbReference type="GeneID" id="96086666"/>
<dbReference type="Proteomes" id="UP001578633">
    <property type="component" value="Chromosome 5"/>
</dbReference>
<dbReference type="Pfam" id="PF18596">
    <property type="entry name" value="Sld7_C"/>
    <property type="match status" value="1"/>
</dbReference>
<keyword evidence="4" id="KW-1185">Reference proteome</keyword>
<name>A0ABR3UIC0_9PLEO</name>
<dbReference type="InterPro" id="IPR041260">
    <property type="entry name" value="Sld7_C"/>
</dbReference>
<proteinExistence type="predicted"/>
<evidence type="ECO:0000256" key="1">
    <source>
        <dbReference type="SAM" id="MobiDB-lite"/>
    </source>
</evidence>
<gene>
    <name evidence="3" type="ORF">ACET3X_006344</name>
</gene>
<accession>A0ABR3UIC0</accession>
<feature type="domain" description="Sld7 C-terminal" evidence="2">
    <location>
        <begin position="319"/>
        <end position="419"/>
    </location>
</feature>
<comment type="caution">
    <text evidence="3">The sequence shown here is derived from an EMBL/GenBank/DDBJ whole genome shotgun (WGS) entry which is preliminary data.</text>
</comment>
<feature type="compositionally biased region" description="Low complexity" evidence="1">
    <location>
        <begin position="350"/>
        <end position="368"/>
    </location>
</feature>
<feature type="compositionally biased region" description="Low complexity" evidence="1">
    <location>
        <begin position="277"/>
        <end position="286"/>
    </location>
</feature>
<evidence type="ECO:0000313" key="3">
    <source>
        <dbReference type="EMBL" id="KAL1796120.1"/>
    </source>
</evidence>
<feature type="compositionally biased region" description="Polar residues" evidence="1">
    <location>
        <begin position="234"/>
        <end position="250"/>
    </location>
</feature>
<feature type="compositionally biased region" description="Low complexity" evidence="1">
    <location>
        <begin position="223"/>
        <end position="233"/>
    </location>
</feature>
<organism evidence="3 4">
    <name type="scientific">Alternaria dauci</name>
    <dbReference type="NCBI Taxonomy" id="48095"/>
    <lineage>
        <taxon>Eukaryota</taxon>
        <taxon>Fungi</taxon>
        <taxon>Dikarya</taxon>
        <taxon>Ascomycota</taxon>
        <taxon>Pezizomycotina</taxon>
        <taxon>Dothideomycetes</taxon>
        <taxon>Pleosporomycetidae</taxon>
        <taxon>Pleosporales</taxon>
        <taxon>Pleosporineae</taxon>
        <taxon>Pleosporaceae</taxon>
        <taxon>Alternaria</taxon>
        <taxon>Alternaria sect. Porri</taxon>
    </lineage>
</organism>
<evidence type="ECO:0000313" key="4">
    <source>
        <dbReference type="Proteomes" id="UP001578633"/>
    </source>
</evidence>